<accession>A0A368XJ30</accession>
<reference evidence="1 2" key="1">
    <citation type="submission" date="2018-07" db="EMBL/GenBank/DDBJ databases">
        <title>Genomic Encyclopedia of Type Strains, Phase IV (KMG-IV): sequencing the most valuable type-strain genomes for metagenomic binning, comparative biology and taxonomic classification.</title>
        <authorList>
            <person name="Goeker M."/>
        </authorList>
    </citation>
    <scope>NUCLEOTIDE SEQUENCE [LARGE SCALE GENOMIC DNA]</scope>
    <source>
        <strain evidence="1 2">DSM 21634</strain>
    </source>
</reference>
<dbReference type="EMBL" id="QPJK01000008">
    <property type="protein sequence ID" value="RCW68050.1"/>
    <property type="molecule type" value="Genomic_DNA"/>
</dbReference>
<dbReference type="Proteomes" id="UP000252884">
    <property type="component" value="Unassembled WGS sequence"/>
</dbReference>
<comment type="caution">
    <text evidence="1">The sequence shown here is derived from an EMBL/GenBank/DDBJ whole genome shotgun (WGS) entry which is preliminary data.</text>
</comment>
<organism evidence="1 2">
    <name type="scientific">Pseudorhodoferax soli</name>
    <dbReference type="NCBI Taxonomy" id="545864"/>
    <lineage>
        <taxon>Bacteria</taxon>
        <taxon>Pseudomonadati</taxon>
        <taxon>Pseudomonadota</taxon>
        <taxon>Betaproteobacteria</taxon>
        <taxon>Burkholderiales</taxon>
        <taxon>Comamonadaceae</taxon>
    </lineage>
</organism>
<evidence type="ECO:0000313" key="1">
    <source>
        <dbReference type="EMBL" id="RCW68050.1"/>
    </source>
</evidence>
<gene>
    <name evidence="1" type="ORF">DES41_108228</name>
</gene>
<sequence>MASSDDAFRTLKPATVKSLPSLPYPFAAAPEAFLVENCALQFEDGKHFPLLIWCYTTRRLHRNTHFVDERSLSQTRITDVPAAIGRLSAWHAIINARPRTISSAFYAFSMFMSWADRLEHGQRYEGVLGDEEIALESLEAYHSYLRNQVMVGEIALSSAADREQRVINMMSEIHGKDFVDLIEPLGRGGASGTVAPAEKDVALFVSYAEGVFDATAAFLRRYADGKNQIIGPVSIEASTMNGSVTLHLRSHYCIARLADLACHSFAAIFMADSGANLQVAIDYVLPENHENQLETPDRVGLKQKVVKFRANGKEVPVYLTAITLSRLAEYLAIRKRLIDMLRGLKPPNFLIRGRYEEGAFRPTTSAAPISQNFLVSLRRNLQRVGVTLPDVTFKQLRVHKNGYFARRNGVVVAAHAMGHTIETAIRSYCKANAESARAEMSTFFDSLGKRVVELTVERPNGVPHTGVMAGSCQKFGDPRPMDAPVVVEPDCRKAEGCFFCENFCLHADEMDLRKLLSCRYVLQKLIPFSGVSVTADRVYSAVLHKIDRYLEEMKDSMSGIYDRVSSDVLEEGNLTVYWQGKLQQLYLLQIIA</sequence>
<evidence type="ECO:0000313" key="2">
    <source>
        <dbReference type="Proteomes" id="UP000252884"/>
    </source>
</evidence>
<protein>
    <submittedName>
        <fullName evidence="1">Uncharacterized protein</fullName>
    </submittedName>
</protein>
<proteinExistence type="predicted"/>
<dbReference type="AlphaFoldDB" id="A0A368XJ30"/>
<keyword evidence="2" id="KW-1185">Reference proteome</keyword>
<name>A0A368XJ30_9BURK</name>